<dbReference type="EMBL" id="KI536799">
    <property type="protein sequence ID" value="ESR46781.1"/>
    <property type="molecule type" value="Genomic_DNA"/>
</dbReference>
<sequence length="26" mass="3056">NANYSQSNWLCFSKFSAYCLHLMLLT</sequence>
<dbReference type="KEGG" id="cic:CICLE_v100035152m"/>
<dbReference type="Proteomes" id="UP000030687">
    <property type="component" value="Unassembled WGS sequence"/>
</dbReference>
<dbReference type="InParanoid" id="V4TB10"/>
<organism evidence="1 2">
    <name type="scientific">Citrus clementina</name>
    <name type="common">Clementine</name>
    <name type="synonym">Citrus deliciosa x Citrus sinensis</name>
    <dbReference type="NCBI Taxonomy" id="85681"/>
    <lineage>
        <taxon>Eukaryota</taxon>
        <taxon>Viridiplantae</taxon>
        <taxon>Streptophyta</taxon>
        <taxon>Embryophyta</taxon>
        <taxon>Tracheophyta</taxon>
        <taxon>Spermatophyta</taxon>
        <taxon>Magnoliopsida</taxon>
        <taxon>eudicotyledons</taxon>
        <taxon>Gunneridae</taxon>
        <taxon>Pentapetalae</taxon>
        <taxon>rosids</taxon>
        <taxon>malvids</taxon>
        <taxon>Sapindales</taxon>
        <taxon>Rutaceae</taxon>
        <taxon>Aurantioideae</taxon>
        <taxon>Citrus</taxon>
    </lineage>
</organism>
<proteinExistence type="predicted"/>
<accession>V4TB10</accession>
<dbReference type="Gramene" id="ESR46781">
    <property type="protein sequence ID" value="ESR46781"/>
    <property type="gene ID" value="CICLE_v100035152mg"/>
</dbReference>
<dbReference type="AlphaFoldDB" id="V4TB10"/>
<protein>
    <submittedName>
        <fullName evidence="1">Uncharacterized protein</fullName>
    </submittedName>
</protein>
<feature type="non-terminal residue" evidence="1">
    <location>
        <position position="1"/>
    </location>
</feature>
<keyword evidence="2" id="KW-1185">Reference proteome</keyword>
<evidence type="ECO:0000313" key="1">
    <source>
        <dbReference type="EMBL" id="ESR46781.1"/>
    </source>
</evidence>
<gene>
    <name evidence="1" type="ORF">CICLE_v100035152mg</name>
</gene>
<name>V4TB10_CITCL</name>
<reference evidence="1 2" key="1">
    <citation type="submission" date="2013-10" db="EMBL/GenBank/DDBJ databases">
        <authorList>
            <consortium name="International Citrus Genome Consortium"/>
            <person name="Jenkins J."/>
            <person name="Schmutz J."/>
            <person name="Prochnik S."/>
            <person name="Rokhsar D."/>
            <person name="Gmitter F."/>
            <person name="Ollitrault P."/>
            <person name="Machado M."/>
            <person name="Talon M."/>
            <person name="Wincker P."/>
            <person name="Jaillon O."/>
            <person name="Morgante M."/>
        </authorList>
    </citation>
    <scope>NUCLEOTIDE SEQUENCE</scope>
    <source>
        <strain evidence="2">cv. Clemenules</strain>
    </source>
</reference>
<evidence type="ECO:0000313" key="2">
    <source>
        <dbReference type="Proteomes" id="UP000030687"/>
    </source>
</evidence>